<gene>
    <name evidence="1" type="ORF">CGOC_LOCUS9462</name>
</gene>
<proteinExistence type="predicted"/>
<protein>
    <submittedName>
        <fullName evidence="1">Uncharacterized protein</fullName>
    </submittedName>
</protein>
<organism evidence="1 2">
    <name type="scientific">Cylicostephanus goldi</name>
    <name type="common">Nematode worm</name>
    <dbReference type="NCBI Taxonomy" id="71465"/>
    <lineage>
        <taxon>Eukaryota</taxon>
        <taxon>Metazoa</taxon>
        <taxon>Ecdysozoa</taxon>
        <taxon>Nematoda</taxon>
        <taxon>Chromadorea</taxon>
        <taxon>Rhabditida</taxon>
        <taxon>Rhabditina</taxon>
        <taxon>Rhabditomorpha</taxon>
        <taxon>Strongyloidea</taxon>
        <taxon>Strongylidae</taxon>
        <taxon>Cylicostephanus</taxon>
    </lineage>
</organism>
<name>A0A3P7MHW2_CYLGO</name>
<dbReference type="EMBL" id="UYRV01107039">
    <property type="protein sequence ID" value="VDN22997.1"/>
    <property type="molecule type" value="Genomic_DNA"/>
</dbReference>
<accession>A0A3P7MHW2</accession>
<dbReference type="AlphaFoldDB" id="A0A3P7MHW2"/>
<sequence length="197" mass="22633">MEEYHTYMNQCDKARKVFHRWYSNRSGVEAELLQIIGQLDKWQKDATSEETLQITVQTRIDLVVKLWKEDENLKDQLITALIALQGAEAALLFRGKYGMPRLESLDDTEDSSTFAGIMALIHRDTFPRVVARLNRHTFMTVYVADVLEALTVSVVPSNLAEVMQRIANVDAYGSRLPCEVATQFRCLYHSVKFELKM</sequence>
<keyword evidence="2" id="KW-1185">Reference proteome</keyword>
<reference evidence="1 2" key="1">
    <citation type="submission" date="2018-11" db="EMBL/GenBank/DDBJ databases">
        <authorList>
            <consortium name="Pathogen Informatics"/>
        </authorList>
    </citation>
    <scope>NUCLEOTIDE SEQUENCE [LARGE SCALE GENOMIC DNA]</scope>
</reference>
<evidence type="ECO:0000313" key="2">
    <source>
        <dbReference type="Proteomes" id="UP000271889"/>
    </source>
</evidence>
<evidence type="ECO:0000313" key="1">
    <source>
        <dbReference type="EMBL" id="VDN22997.1"/>
    </source>
</evidence>
<dbReference type="Proteomes" id="UP000271889">
    <property type="component" value="Unassembled WGS sequence"/>
</dbReference>